<dbReference type="InterPro" id="IPR050566">
    <property type="entry name" value="Deoxyribonucleoside_kinase"/>
</dbReference>
<dbReference type="CDD" id="cd01673">
    <property type="entry name" value="dNK"/>
    <property type="match status" value="1"/>
</dbReference>
<dbReference type="InterPro" id="IPR031314">
    <property type="entry name" value="DNK_dom"/>
</dbReference>
<evidence type="ECO:0000259" key="2">
    <source>
        <dbReference type="Pfam" id="PF01712"/>
    </source>
</evidence>
<dbReference type="AlphaFoldDB" id="A0A2P2I8W1"/>
<proteinExistence type="evidence at transcript level"/>
<evidence type="ECO:0000313" key="3">
    <source>
        <dbReference type="EMBL" id="LAB70340.1"/>
    </source>
</evidence>
<dbReference type="EMBL" id="IACF01004751">
    <property type="protein sequence ID" value="LAB70340.1"/>
    <property type="molecule type" value="mRNA"/>
</dbReference>
<sequence length="482" mass="54543">MYYYVPSVLHLRLLLQVRSLSNMSVKILTSPLRIAQENAASAPLPCLSSTIRSLNTTLNKFSGETKYVEHKDQISTTDSSSSATEEDSTIASVKNDSAADLYNYGHSSSDCMNSIEDEIKLKPLTIAKNIKINDIANLQTSSYIENKENCNPDDKSFMLAMLADTLCSNMTNAVMKRQPISLPENAGPSRKFSSMAKADNTSDDSKNSLSESNTQKVEYSDTTTKSAYISQEVGKSNAPRPFTVSIEGNISSGKSTFLKHFSTMPEVATYQEPLWKWTDVGGHNLLGKLYEDPQRWSFLFQSYVQLTRLSIHLNNEPNKNIKLIERSLHNNRYCFVENGHDSGHLQDSEYDVLCEYFDFLEENLNIAVDLIVYLRTSPEVVHDRMKRRGRTEEAGVPITYLQRVHDYYEQWLMKGIPRSPPAPVLVIDANSDLETVTRHFNSHKAVILGKTPYEMQRARTLQRDTELDTHSTDKKSEETDDK</sequence>
<accession>A0A2P2I8W1</accession>
<feature type="region of interest" description="Disordered" evidence="1">
    <location>
        <begin position="178"/>
        <end position="223"/>
    </location>
</feature>
<dbReference type="PANTHER" id="PTHR10513:SF38">
    <property type="entry name" value="DEOXYNUCLEOSIDE KINASE-LIKE PROTEIN"/>
    <property type="match status" value="1"/>
</dbReference>
<dbReference type="Pfam" id="PF01712">
    <property type="entry name" value="dNK"/>
    <property type="match status" value="1"/>
</dbReference>
<feature type="domain" description="Deoxynucleoside kinase" evidence="2">
    <location>
        <begin position="244"/>
        <end position="440"/>
    </location>
</feature>
<feature type="compositionally biased region" description="Low complexity" evidence="1">
    <location>
        <begin position="74"/>
        <end position="83"/>
    </location>
</feature>
<dbReference type="Gene3D" id="3.40.50.300">
    <property type="entry name" value="P-loop containing nucleotide triphosphate hydrolases"/>
    <property type="match status" value="1"/>
</dbReference>
<dbReference type="FunFam" id="3.40.50.300:FF:001571">
    <property type="entry name" value="Deoxynucleoside kinase"/>
    <property type="match status" value="1"/>
</dbReference>
<dbReference type="GO" id="GO:0019136">
    <property type="term" value="F:deoxynucleoside kinase activity"/>
    <property type="evidence" value="ECO:0007669"/>
    <property type="project" value="TreeGrafter"/>
</dbReference>
<feature type="region of interest" description="Disordered" evidence="1">
    <location>
        <begin position="459"/>
        <end position="482"/>
    </location>
</feature>
<name>A0A2P2I8W1_9CRUS</name>
<protein>
    <submittedName>
        <fullName evidence="3">Deoxynucleoside kinase-like</fullName>
    </submittedName>
</protein>
<feature type="compositionally biased region" description="Polar residues" evidence="1">
    <location>
        <begin position="207"/>
        <end position="223"/>
    </location>
</feature>
<dbReference type="InterPro" id="IPR027417">
    <property type="entry name" value="P-loop_NTPase"/>
</dbReference>
<keyword evidence="3" id="KW-0418">Kinase</keyword>
<dbReference type="SUPFAM" id="SSF52540">
    <property type="entry name" value="P-loop containing nucleoside triphosphate hydrolases"/>
    <property type="match status" value="1"/>
</dbReference>
<dbReference type="GO" id="GO:0005739">
    <property type="term" value="C:mitochondrion"/>
    <property type="evidence" value="ECO:0007669"/>
    <property type="project" value="TreeGrafter"/>
</dbReference>
<feature type="compositionally biased region" description="Basic and acidic residues" evidence="1">
    <location>
        <begin position="461"/>
        <end position="482"/>
    </location>
</feature>
<feature type="region of interest" description="Disordered" evidence="1">
    <location>
        <begin position="69"/>
        <end position="90"/>
    </location>
</feature>
<organism evidence="3">
    <name type="scientific">Hirondellea gigas</name>
    <dbReference type="NCBI Taxonomy" id="1518452"/>
    <lineage>
        <taxon>Eukaryota</taxon>
        <taxon>Metazoa</taxon>
        <taxon>Ecdysozoa</taxon>
        <taxon>Arthropoda</taxon>
        <taxon>Crustacea</taxon>
        <taxon>Multicrustacea</taxon>
        <taxon>Malacostraca</taxon>
        <taxon>Eumalacostraca</taxon>
        <taxon>Peracarida</taxon>
        <taxon>Amphipoda</taxon>
        <taxon>Amphilochidea</taxon>
        <taxon>Lysianassida</taxon>
        <taxon>Lysianassidira</taxon>
        <taxon>Lysianassoidea</taxon>
        <taxon>Lysianassidae</taxon>
        <taxon>Hirondellea</taxon>
    </lineage>
</organism>
<reference evidence="3" key="1">
    <citation type="journal article" date="2018" name="Biosci. Biotechnol. Biochem.">
        <title>Polysaccharide hydrolase of the hadal zone amphipods Hirondellea gigas.</title>
        <authorList>
            <person name="Kobayashi H."/>
            <person name="Nagahama T."/>
            <person name="Arai W."/>
            <person name="Sasagawa Y."/>
            <person name="Umeda M."/>
            <person name="Hayashi T."/>
            <person name="Nikaido I."/>
            <person name="Watanabe H."/>
            <person name="Oguri K."/>
            <person name="Kitazato H."/>
            <person name="Fujioka K."/>
            <person name="Kido Y."/>
            <person name="Takami H."/>
        </authorList>
    </citation>
    <scope>NUCLEOTIDE SEQUENCE</scope>
    <source>
        <tissue evidence="3">Whole body</tissue>
    </source>
</reference>
<keyword evidence="3" id="KW-0808">Transferase</keyword>
<dbReference type="PANTHER" id="PTHR10513">
    <property type="entry name" value="DEOXYNUCLEOSIDE KINASE"/>
    <property type="match status" value="1"/>
</dbReference>
<evidence type="ECO:0000256" key="1">
    <source>
        <dbReference type="SAM" id="MobiDB-lite"/>
    </source>
</evidence>